<feature type="region of interest" description="Disordered" evidence="1">
    <location>
        <begin position="1"/>
        <end position="27"/>
    </location>
</feature>
<evidence type="ECO:0000313" key="3">
    <source>
        <dbReference type="Proteomes" id="UP000787322"/>
    </source>
</evidence>
<organism evidence="2 3">
    <name type="scientific">Lancefieldella parvula</name>
    <dbReference type="NCBI Taxonomy" id="1382"/>
    <lineage>
        <taxon>Bacteria</taxon>
        <taxon>Bacillati</taxon>
        <taxon>Actinomycetota</taxon>
        <taxon>Coriobacteriia</taxon>
        <taxon>Coriobacteriales</taxon>
        <taxon>Atopobiaceae</taxon>
        <taxon>Lancefieldella</taxon>
    </lineage>
</organism>
<evidence type="ECO:0000313" key="2">
    <source>
        <dbReference type="EMBL" id="MBF4803264.1"/>
    </source>
</evidence>
<sequence>MSPRWVRPSTNKQQANQPQKAPQKPLTGYERDAMWAWAAVRFGWTPDEFDRLTAAQIALLQVAEHDRVAYDQMLLNEAIANALTNGYKKKSEEPELLWVEANKPDRKTMSAKEARDKMAALEKALSNQQK</sequence>
<protein>
    <submittedName>
        <fullName evidence="2">Uncharacterized protein</fullName>
    </submittedName>
</protein>
<comment type="caution">
    <text evidence="2">The sequence shown here is derived from an EMBL/GenBank/DDBJ whole genome shotgun (WGS) entry which is preliminary data.</text>
</comment>
<proteinExistence type="predicted"/>
<dbReference type="Proteomes" id="UP000787322">
    <property type="component" value="Unassembled WGS sequence"/>
</dbReference>
<evidence type="ECO:0000256" key="1">
    <source>
        <dbReference type="SAM" id="MobiDB-lite"/>
    </source>
</evidence>
<accession>A0A9D5X4B1</accession>
<feature type="compositionally biased region" description="Low complexity" evidence="1">
    <location>
        <begin position="11"/>
        <end position="25"/>
    </location>
</feature>
<name>A0A9D5X4B1_9ACTN</name>
<gene>
    <name evidence="2" type="ORF">HXK24_05555</name>
</gene>
<dbReference type="EMBL" id="JABZGU010000150">
    <property type="protein sequence ID" value="MBF4803264.1"/>
    <property type="molecule type" value="Genomic_DNA"/>
</dbReference>
<reference evidence="2" key="1">
    <citation type="submission" date="2020-04" db="EMBL/GenBank/DDBJ databases">
        <title>Deep metagenomics examines the oral microbiome during advanced dental caries in children, revealing novel taxa and co-occurrences with host molecules.</title>
        <authorList>
            <person name="Baker J.L."/>
            <person name="Morton J.T."/>
            <person name="Dinis M."/>
            <person name="Alvarez R."/>
            <person name="Tran N.C."/>
            <person name="Knight R."/>
            <person name="Edlund A."/>
        </authorList>
    </citation>
    <scope>NUCLEOTIDE SEQUENCE</scope>
    <source>
        <strain evidence="2">JCVI_3_bin.11</strain>
    </source>
</reference>
<dbReference type="AlphaFoldDB" id="A0A9D5X4B1"/>